<dbReference type="SUPFAM" id="SSF52096">
    <property type="entry name" value="ClpP/crotonase"/>
    <property type="match status" value="1"/>
</dbReference>
<dbReference type="InterPro" id="IPR001753">
    <property type="entry name" value="Enoyl-CoA_hydra/iso"/>
</dbReference>
<proteinExistence type="inferred from homology"/>
<evidence type="ECO:0000313" key="3">
    <source>
        <dbReference type="EMBL" id="QRG08623.1"/>
    </source>
</evidence>
<protein>
    <submittedName>
        <fullName evidence="3">Enoyl-CoA hydratase/isomerase family protein</fullName>
    </submittedName>
</protein>
<dbReference type="KEGG" id="xdi:EZH22_10235"/>
<comment type="similarity">
    <text evidence="1 2">Belongs to the enoyl-CoA hydratase/isomerase family.</text>
</comment>
<gene>
    <name evidence="3" type="ORF">EZH22_10235</name>
</gene>
<evidence type="ECO:0000256" key="1">
    <source>
        <dbReference type="ARBA" id="ARBA00005254"/>
    </source>
</evidence>
<keyword evidence="4" id="KW-1185">Reference proteome</keyword>
<dbReference type="EMBL" id="CP063362">
    <property type="protein sequence ID" value="QRG08623.1"/>
    <property type="molecule type" value="Genomic_DNA"/>
</dbReference>
<dbReference type="GO" id="GO:0003824">
    <property type="term" value="F:catalytic activity"/>
    <property type="evidence" value="ECO:0007669"/>
    <property type="project" value="InterPro"/>
</dbReference>
<dbReference type="Proteomes" id="UP000596427">
    <property type="component" value="Chromosome"/>
</dbReference>
<dbReference type="AlphaFoldDB" id="A0A974PRW1"/>
<accession>A0A974PRW1</accession>
<evidence type="ECO:0000313" key="4">
    <source>
        <dbReference type="Proteomes" id="UP000596427"/>
    </source>
</evidence>
<dbReference type="CDD" id="cd06558">
    <property type="entry name" value="crotonase-like"/>
    <property type="match status" value="1"/>
</dbReference>
<organism evidence="3 4">
    <name type="scientific">Xanthobacter dioxanivorans</name>
    <dbReference type="NCBI Taxonomy" id="2528964"/>
    <lineage>
        <taxon>Bacteria</taxon>
        <taxon>Pseudomonadati</taxon>
        <taxon>Pseudomonadota</taxon>
        <taxon>Alphaproteobacteria</taxon>
        <taxon>Hyphomicrobiales</taxon>
        <taxon>Xanthobacteraceae</taxon>
        <taxon>Xanthobacter</taxon>
    </lineage>
</organism>
<evidence type="ECO:0000256" key="2">
    <source>
        <dbReference type="RuleBase" id="RU003707"/>
    </source>
</evidence>
<dbReference type="PROSITE" id="PS00166">
    <property type="entry name" value="ENOYL_COA_HYDRATASE"/>
    <property type="match status" value="1"/>
</dbReference>
<dbReference type="PANTHER" id="PTHR43802">
    <property type="entry name" value="ENOYL-COA HYDRATASE"/>
    <property type="match status" value="1"/>
</dbReference>
<dbReference type="Pfam" id="PF00378">
    <property type="entry name" value="ECH_1"/>
    <property type="match status" value="1"/>
</dbReference>
<dbReference type="InterPro" id="IPR018376">
    <property type="entry name" value="Enoyl-CoA_hyd/isom_CS"/>
</dbReference>
<name>A0A974PRW1_9HYPH</name>
<dbReference type="InterPro" id="IPR029045">
    <property type="entry name" value="ClpP/crotonase-like_dom_sf"/>
</dbReference>
<sequence length="263" mass="27938">MQVSSPTWETQLGRVSLSLEDGIATITLDNPASHNAVDEPMRAGLAEAYAAIEADERVRVAIIRGSEDGSFCSGGSIDGYLETNAFGPEGSGPPKIPRPYPSRKPYIAAITGYALGGGFSLAISCDLRIAGRHAQMGPTGLRLGAVQGAQTISRLTRLIGASRALGILLLSQRVGAEEAERIGLVHAVAEEGAVFETALSWAGAIARFDPWAVQKTKQLVYEAQHLPLAEAVAWEDEVAAEGYRRPEALAGFLAFKTRRRQGP</sequence>
<reference evidence="3 4" key="1">
    <citation type="submission" date="2020-10" db="EMBL/GenBank/DDBJ databases">
        <title>Degradation of 1,4-Dioxane by Xanthobacter sp. YN2, via a Novel Group-2 Soluble Di-Iron Monooxygenase.</title>
        <authorList>
            <person name="Ma F."/>
            <person name="Wang Y."/>
            <person name="Yang J."/>
            <person name="Guo H."/>
            <person name="Su D."/>
            <person name="Yu L."/>
        </authorList>
    </citation>
    <scope>NUCLEOTIDE SEQUENCE [LARGE SCALE GENOMIC DNA]</scope>
    <source>
        <strain evidence="3 4">YN2</strain>
    </source>
</reference>
<dbReference type="PANTHER" id="PTHR43802:SF1">
    <property type="entry name" value="IP11341P-RELATED"/>
    <property type="match status" value="1"/>
</dbReference>
<dbReference type="Gene3D" id="3.90.226.10">
    <property type="entry name" value="2-enoyl-CoA Hydratase, Chain A, domain 1"/>
    <property type="match status" value="1"/>
</dbReference>